<dbReference type="STRING" id="145388.A0A0D2JER8"/>
<accession>A0A0D2JER8</accession>
<organism evidence="1 2">
    <name type="scientific">Monoraphidium neglectum</name>
    <dbReference type="NCBI Taxonomy" id="145388"/>
    <lineage>
        <taxon>Eukaryota</taxon>
        <taxon>Viridiplantae</taxon>
        <taxon>Chlorophyta</taxon>
        <taxon>core chlorophytes</taxon>
        <taxon>Chlorophyceae</taxon>
        <taxon>CS clade</taxon>
        <taxon>Sphaeropleales</taxon>
        <taxon>Selenastraceae</taxon>
        <taxon>Monoraphidium</taxon>
    </lineage>
</organism>
<sequence>MAGLGVLGVKLQASPLTLYDTPRVSVLHASFLEHLLRLAHERYSLLSQWPDFSSALAKDVYYRAHPEDLRKLYSLVDEWHTMFDAVTEFDSLSNLASQLVPGYRKRHMNVLGPAVGPTTANGVVTAFLLGQQ</sequence>
<gene>
    <name evidence="1" type="ORF">MNEG_9931</name>
</gene>
<dbReference type="RefSeq" id="XP_013897052.1">
    <property type="nucleotide sequence ID" value="XM_014041598.1"/>
</dbReference>
<dbReference type="OrthoDB" id="532569at2759"/>
<name>A0A0D2JER8_9CHLO</name>
<reference evidence="1 2" key="1">
    <citation type="journal article" date="2013" name="BMC Genomics">
        <title>Reconstruction of the lipid metabolism for the microalga Monoraphidium neglectum from its genome sequence reveals characteristics suitable for biofuel production.</title>
        <authorList>
            <person name="Bogen C."/>
            <person name="Al-Dilaimi A."/>
            <person name="Albersmeier A."/>
            <person name="Wichmann J."/>
            <person name="Grundmann M."/>
            <person name="Rupp O."/>
            <person name="Lauersen K.J."/>
            <person name="Blifernez-Klassen O."/>
            <person name="Kalinowski J."/>
            <person name="Goesmann A."/>
            <person name="Mussgnug J.H."/>
            <person name="Kruse O."/>
        </authorList>
    </citation>
    <scope>NUCLEOTIDE SEQUENCE [LARGE SCALE GENOMIC DNA]</scope>
    <source>
        <strain evidence="1 2">SAG 48.87</strain>
    </source>
</reference>
<evidence type="ECO:0000313" key="2">
    <source>
        <dbReference type="Proteomes" id="UP000054498"/>
    </source>
</evidence>
<keyword evidence="2" id="KW-1185">Reference proteome</keyword>
<dbReference type="AlphaFoldDB" id="A0A0D2JER8"/>
<evidence type="ECO:0000313" key="1">
    <source>
        <dbReference type="EMBL" id="KIY98032.1"/>
    </source>
</evidence>
<protein>
    <submittedName>
        <fullName evidence="1">F1F0 ATP synthase associated 19.5kDa protein</fullName>
    </submittedName>
</protein>
<proteinExistence type="predicted"/>
<dbReference type="KEGG" id="mng:MNEG_9931"/>
<dbReference type="GeneID" id="25742806"/>
<dbReference type="Proteomes" id="UP000054498">
    <property type="component" value="Unassembled WGS sequence"/>
</dbReference>
<dbReference type="EMBL" id="KK102335">
    <property type="protein sequence ID" value="KIY98032.1"/>
    <property type="molecule type" value="Genomic_DNA"/>
</dbReference>